<dbReference type="Proteomes" id="UP000186583">
    <property type="component" value="Unassembled WGS sequence"/>
</dbReference>
<dbReference type="Gene3D" id="6.10.140.1400">
    <property type="match status" value="1"/>
</dbReference>
<dbReference type="PANTHER" id="PTHR10982">
    <property type="entry name" value="MALONYL COA-ACYL CARRIER PROTEIN TRANSACYLASE"/>
    <property type="match status" value="1"/>
</dbReference>
<dbReference type="PANTHER" id="PTHR10982:SF21">
    <property type="entry name" value="FATTY ACID SYNTHASE SUBUNIT BETA"/>
    <property type="match status" value="1"/>
</dbReference>
<keyword evidence="3" id="KW-1185">Reference proteome</keyword>
<proteinExistence type="predicted"/>
<keyword evidence="1" id="KW-0808">Transferase</keyword>
<evidence type="ECO:0000256" key="1">
    <source>
        <dbReference type="ARBA" id="ARBA00022679"/>
    </source>
</evidence>
<organism evidence="2 3">
    <name type="scientific">Colletotrichum chlorophyti</name>
    <dbReference type="NCBI Taxonomy" id="708187"/>
    <lineage>
        <taxon>Eukaryota</taxon>
        <taxon>Fungi</taxon>
        <taxon>Dikarya</taxon>
        <taxon>Ascomycota</taxon>
        <taxon>Pezizomycotina</taxon>
        <taxon>Sordariomycetes</taxon>
        <taxon>Hypocreomycetidae</taxon>
        <taxon>Glomerellales</taxon>
        <taxon>Glomerellaceae</taxon>
        <taxon>Colletotrichum</taxon>
    </lineage>
</organism>
<evidence type="ECO:0000313" key="3">
    <source>
        <dbReference type="Proteomes" id="UP000186583"/>
    </source>
</evidence>
<name>A0A1Q8S2R6_9PEZI</name>
<dbReference type="InterPro" id="IPR050830">
    <property type="entry name" value="Fungal_FAS"/>
</dbReference>
<sequence>MEKASFKDMRSCGLVPRDCTFAGHSLSKYSTLAALAEIMPIKSLVNLRTLNTLISITNFYKQQKINIKEMRAYLEEAKGALRDIIKGCAEATVKKPTPLELQRGFATIPLYSINMPFYSTFLRSGAGRNIDPTKLVSKYIPNVRAKPFALTKEYFKDVYKLTNSPKIASVLAN</sequence>
<dbReference type="OrthoDB" id="5340391at2759"/>
<accession>A0A1Q8S2R6</accession>
<dbReference type="InterPro" id="IPR001227">
    <property type="entry name" value="Ac_transferase_dom_sf"/>
</dbReference>
<reference evidence="2 3" key="1">
    <citation type="submission" date="2016-11" db="EMBL/GenBank/DDBJ databases">
        <title>Draft Genome Assembly of Colletotrichum chlorophyti a pathogen of herbaceous plants.</title>
        <authorList>
            <person name="Gan P."/>
            <person name="Narusaka M."/>
            <person name="Tsushima A."/>
            <person name="Narusaka Y."/>
            <person name="Takano Y."/>
            <person name="Shirasu K."/>
        </authorList>
    </citation>
    <scope>NUCLEOTIDE SEQUENCE [LARGE SCALE GENOMIC DNA]</scope>
    <source>
        <strain evidence="2 3">NTL11</strain>
    </source>
</reference>
<dbReference type="EMBL" id="MPGH01000031">
    <property type="protein sequence ID" value="OLN95702.1"/>
    <property type="molecule type" value="Genomic_DNA"/>
</dbReference>
<comment type="caution">
    <text evidence="2">The sequence shown here is derived from an EMBL/GenBank/DDBJ whole genome shotgun (WGS) entry which is preliminary data.</text>
</comment>
<gene>
    <name evidence="2" type="ORF">CCHL11_10072</name>
</gene>
<dbReference type="GO" id="GO:0016740">
    <property type="term" value="F:transferase activity"/>
    <property type="evidence" value="ECO:0007669"/>
    <property type="project" value="UniProtKB-KW"/>
</dbReference>
<protein>
    <submittedName>
        <fullName evidence="2">Fatty acid synthase subunit beta 6</fullName>
    </submittedName>
</protein>
<dbReference type="Gene3D" id="3.40.366.10">
    <property type="entry name" value="Malonyl-Coenzyme A Acyl Carrier Protein, domain 2"/>
    <property type="match status" value="1"/>
</dbReference>
<dbReference type="AlphaFoldDB" id="A0A1Q8S2R6"/>
<dbReference type="STRING" id="708187.A0A1Q8S2R6"/>
<evidence type="ECO:0000313" key="2">
    <source>
        <dbReference type="EMBL" id="OLN95702.1"/>
    </source>
</evidence>